<sequence>MNTCNKIISISTELDEAFADFKKALMTQASEFQEKDSNWVLQEIMFLNVNINKFGSISASTYIRLPIPLARKHAILNIENKDNKCFSWSVIAAVFPAAGNPTKPESYPPYDTLLNFEGIDFPMKLKDIKKFETLNNISVNVYMG</sequence>
<dbReference type="OrthoDB" id="2419425at2759"/>
<protein>
    <submittedName>
        <fullName evidence="1">Uncharacterized protein</fullName>
    </submittedName>
</protein>
<gene>
    <name evidence="1" type="ORF">DIABBA_LOCUS4938</name>
</gene>
<dbReference type="EMBL" id="OU898278">
    <property type="protein sequence ID" value="CAG9831338.1"/>
    <property type="molecule type" value="Genomic_DNA"/>
</dbReference>
<keyword evidence="2" id="KW-1185">Reference proteome</keyword>
<evidence type="ECO:0000313" key="2">
    <source>
        <dbReference type="Proteomes" id="UP001153709"/>
    </source>
</evidence>
<dbReference type="AlphaFoldDB" id="A0A9N9XAD5"/>
<evidence type="ECO:0000313" key="1">
    <source>
        <dbReference type="EMBL" id="CAG9831338.1"/>
    </source>
</evidence>
<dbReference type="PANTHER" id="PTHR31511">
    <property type="entry name" value="PROTEIN CBG23764"/>
    <property type="match status" value="1"/>
</dbReference>
<organism evidence="1 2">
    <name type="scientific">Diabrotica balteata</name>
    <name type="common">Banded cucumber beetle</name>
    <dbReference type="NCBI Taxonomy" id="107213"/>
    <lineage>
        <taxon>Eukaryota</taxon>
        <taxon>Metazoa</taxon>
        <taxon>Ecdysozoa</taxon>
        <taxon>Arthropoda</taxon>
        <taxon>Hexapoda</taxon>
        <taxon>Insecta</taxon>
        <taxon>Pterygota</taxon>
        <taxon>Neoptera</taxon>
        <taxon>Endopterygota</taxon>
        <taxon>Coleoptera</taxon>
        <taxon>Polyphaga</taxon>
        <taxon>Cucujiformia</taxon>
        <taxon>Chrysomeloidea</taxon>
        <taxon>Chrysomelidae</taxon>
        <taxon>Galerucinae</taxon>
        <taxon>Diabroticina</taxon>
        <taxon>Diabroticites</taxon>
        <taxon>Diabrotica</taxon>
    </lineage>
</organism>
<proteinExistence type="predicted"/>
<accession>A0A9N9XAD5</accession>
<dbReference type="PANTHER" id="PTHR31511:SF12">
    <property type="entry name" value="RHO TERMINATION FACTOR N-TERMINAL DOMAIN-CONTAINING PROTEIN"/>
    <property type="match status" value="1"/>
</dbReference>
<dbReference type="Proteomes" id="UP001153709">
    <property type="component" value="Chromosome 3"/>
</dbReference>
<name>A0A9N9XAD5_DIABA</name>
<reference evidence="1" key="1">
    <citation type="submission" date="2022-01" db="EMBL/GenBank/DDBJ databases">
        <authorList>
            <person name="King R."/>
        </authorList>
    </citation>
    <scope>NUCLEOTIDE SEQUENCE</scope>
</reference>